<dbReference type="AlphaFoldDB" id="A0A8T2TBY2"/>
<keyword evidence="4" id="KW-1185">Reference proteome</keyword>
<dbReference type="Proteomes" id="UP000825935">
    <property type="component" value="Chromosome 13"/>
</dbReference>
<comment type="caution">
    <text evidence="3">The sequence shown here is derived from an EMBL/GenBank/DDBJ whole genome shotgun (WGS) entry which is preliminary data.</text>
</comment>
<feature type="compositionally biased region" description="Pro residues" evidence="1">
    <location>
        <begin position="70"/>
        <end position="105"/>
    </location>
</feature>
<reference evidence="3" key="1">
    <citation type="submission" date="2021-08" db="EMBL/GenBank/DDBJ databases">
        <title>WGS assembly of Ceratopteris richardii.</title>
        <authorList>
            <person name="Marchant D.B."/>
            <person name="Chen G."/>
            <person name="Jenkins J."/>
            <person name="Shu S."/>
            <person name="Leebens-Mack J."/>
            <person name="Grimwood J."/>
            <person name="Schmutz J."/>
            <person name="Soltis P."/>
            <person name="Soltis D."/>
            <person name="Chen Z.-H."/>
        </authorList>
    </citation>
    <scope>NUCLEOTIDE SEQUENCE</scope>
    <source>
        <strain evidence="3">Whitten #5841</strain>
        <tissue evidence="3">Leaf</tissue>
    </source>
</reference>
<dbReference type="PANTHER" id="PTHR36721">
    <property type="entry name" value="PROLINE-RICH FAMILY PROTEIN"/>
    <property type="match status" value="1"/>
</dbReference>
<feature type="region of interest" description="Disordered" evidence="1">
    <location>
        <begin position="34"/>
        <end position="122"/>
    </location>
</feature>
<protein>
    <submittedName>
        <fullName evidence="3">Uncharacterized protein</fullName>
    </submittedName>
</protein>
<keyword evidence="2" id="KW-0812">Transmembrane</keyword>
<name>A0A8T2TBY2_CERRI</name>
<keyword evidence="2" id="KW-1133">Transmembrane helix</keyword>
<feature type="transmembrane region" description="Helical" evidence="2">
    <location>
        <begin position="132"/>
        <end position="154"/>
    </location>
</feature>
<keyword evidence="2" id="KW-0472">Membrane</keyword>
<evidence type="ECO:0000313" key="3">
    <source>
        <dbReference type="EMBL" id="KAH7420717.1"/>
    </source>
</evidence>
<sequence length="175" mass="18084">MASGDCFYRIVSSCLWLCMCCLFNLSNSLPDIGGEPGRTTSPGTQVSSPPPLTVSSPSTLNNVVMGNLSSPPPTEPAPPSPPSTPSLSPPPRANEPPPPSPPIASPPALASPLPTTKAPNLGADTSNTVGKVTGIVLVSLAGILQGLIAAFLLFKRRQMVKDASRFKERLHPPVA</sequence>
<dbReference type="PANTHER" id="PTHR36721:SF1">
    <property type="entry name" value="OS04G0446401 PROTEIN"/>
    <property type="match status" value="1"/>
</dbReference>
<dbReference type="OrthoDB" id="1740027at2759"/>
<accession>A0A8T2TBY2</accession>
<dbReference type="EMBL" id="CM035418">
    <property type="protein sequence ID" value="KAH7420717.1"/>
    <property type="molecule type" value="Genomic_DNA"/>
</dbReference>
<evidence type="ECO:0000313" key="4">
    <source>
        <dbReference type="Proteomes" id="UP000825935"/>
    </source>
</evidence>
<evidence type="ECO:0000256" key="2">
    <source>
        <dbReference type="SAM" id="Phobius"/>
    </source>
</evidence>
<feature type="transmembrane region" description="Helical" evidence="2">
    <location>
        <begin position="7"/>
        <end position="26"/>
    </location>
</feature>
<gene>
    <name evidence="3" type="ORF">KP509_13G018900</name>
</gene>
<organism evidence="3 4">
    <name type="scientific">Ceratopteris richardii</name>
    <name type="common">Triangle waterfern</name>
    <dbReference type="NCBI Taxonomy" id="49495"/>
    <lineage>
        <taxon>Eukaryota</taxon>
        <taxon>Viridiplantae</taxon>
        <taxon>Streptophyta</taxon>
        <taxon>Embryophyta</taxon>
        <taxon>Tracheophyta</taxon>
        <taxon>Polypodiopsida</taxon>
        <taxon>Polypodiidae</taxon>
        <taxon>Polypodiales</taxon>
        <taxon>Pteridineae</taxon>
        <taxon>Pteridaceae</taxon>
        <taxon>Parkerioideae</taxon>
        <taxon>Ceratopteris</taxon>
    </lineage>
</organism>
<evidence type="ECO:0000256" key="1">
    <source>
        <dbReference type="SAM" id="MobiDB-lite"/>
    </source>
</evidence>
<proteinExistence type="predicted"/>